<dbReference type="PANTHER" id="PTHR47151">
    <property type="entry name" value="LEU/ILE/VAL-BINDING ABC TRANSPORTER SUBUNIT"/>
    <property type="match status" value="1"/>
</dbReference>
<name>A0A149VWE0_9PROT</name>
<dbReference type="Gene3D" id="3.40.50.2300">
    <property type="match status" value="2"/>
</dbReference>
<dbReference type="InterPro" id="IPR028081">
    <property type="entry name" value="Leu-bd"/>
</dbReference>
<evidence type="ECO:0000256" key="3">
    <source>
        <dbReference type="ARBA" id="ARBA00022729"/>
    </source>
</evidence>
<evidence type="ECO:0000256" key="2">
    <source>
        <dbReference type="ARBA" id="ARBA00022448"/>
    </source>
</evidence>
<reference evidence="6 7" key="1">
    <citation type="submission" date="2016-01" db="EMBL/GenBank/DDBJ databases">
        <title>Genome sequence of the acidophilic iron oxidising Ferrovum strain Z-31.</title>
        <authorList>
            <person name="Poehlein A."/>
            <person name="Ullrich S.R."/>
            <person name="Schloemann M."/>
            <person name="Muehling M."/>
            <person name="Daniel R."/>
        </authorList>
    </citation>
    <scope>NUCLEOTIDE SEQUENCE [LARGE SCALE GENOMIC DNA]</scope>
    <source>
        <strain evidence="6 7">Z-31</strain>
    </source>
</reference>
<dbReference type="CDD" id="cd06342">
    <property type="entry name" value="PBP1_ABC_LIVBP-like"/>
    <property type="match status" value="1"/>
</dbReference>
<evidence type="ECO:0000256" key="4">
    <source>
        <dbReference type="ARBA" id="ARBA00022970"/>
    </source>
</evidence>
<gene>
    <name evidence="6" type="primary">braC</name>
    <name evidence="6" type="ORF">FEMY_19350</name>
</gene>
<evidence type="ECO:0000313" key="6">
    <source>
        <dbReference type="EMBL" id="KXW57553.1"/>
    </source>
</evidence>
<dbReference type="EMBL" id="LRRD01000051">
    <property type="protein sequence ID" value="KXW57553.1"/>
    <property type="molecule type" value="Genomic_DNA"/>
</dbReference>
<feature type="domain" description="Leucine-binding protein" evidence="5">
    <location>
        <begin position="47"/>
        <end position="383"/>
    </location>
</feature>
<dbReference type="PATRIC" id="fig|1789004.3.peg.1986"/>
<dbReference type="PANTHER" id="PTHR47151:SF2">
    <property type="entry name" value="AMINO ACID BINDING PROTEIN"/>
    <property type="match status" value="1"/>
</dbReference>
<dbReference type="InterPro" id="IPR028082">
    <property type="entry name" value="Peripla_BP_I"/>
</dbReference>
<dbReference type="Proteomes" id="UP000075653">
    <property type="component" value="Unassembled WGS sequence"/>
</dbReference>
<sequence>MSGVRMRLVGKSSILTGSAGLVLAILVLSGCSGEEGDSRHSADHWDVKIGSVAPLSGPQSHLGADNENGARLAIDDANTQDIRLGGKPVHFELLSEDDAADPRTATIVAQKLVDDGVNGVVGHLNSGTTIPAARIYADEGIPQISPSATNPKYTHQGFPTAFRVMANDEQQGQVLGQFAVHVADARTMAVIDDATAYGQGLANEFEKAASRQGARVLLHEHTDDHSTDFSAILTRIKARQPDLIFFGGMDAQSGPMLKQLRELDLKSVFLTGDGGCSKEFFELAGEASEGSFCSLPGLPLEEMPKGRDFKHRFEARFGAIQDYAPYSYDAVGALIAAMKKADSPLPERYLPYLKTLEYPGVTALIRFDVHGDLAGGAVTVYRWHQGIRVPVREDASTGSQLGIRSGVDKNGAGK</sequence>
<dbReference type="SUPFAM" id="SSF53822">
    <property type="entry name" value="Periplasmic binding protein-like I"/>
    <property type="match status" value="1"/>
</dbReference>
<keyword evidence="7" id="KW-1185">Reference proteome</keyword>
<dbReference type="InterPro" id="IPR000709">
    <property type="entry name" value="Leu_Ile_Val-bd"/>
</dbReference>
<comment type="caution">
    <text evidence="6">The sequence shown here is derived from an EMBL/GenBank/DDBJ whole genome shotgun (WGS) entry which is preliminary data.</text>
</comment>
<dbReference type="GO" id="GO:0006865">
    <property type="term" value="P:amino acid transport"/>
    <property type="evidence" value="ECO:0007669"/>
    <property type="project" value="UniProtKB-KW"/>
</dbReference>
<keyword evidence="2" id="KW-0813">Transport</keyword>
<keyword evidence="4" id="KW-0029">Amino-acid transport</keyword>
<dbReference type="PROSITE" id="PS51257">
    <property type="entry name" value="PROKAR_LIPOPROTEIN"/>
    <property type="match status" value="1"/>
</dbReference>
<dbReference type="AlphaFoldDB" id="A0A149VWE0"/>
<organism evidence="6 7">
    <name type="scientific">Ferrovum myxofaciens</name>
    <dbReference type="NCBI Taxonomy" id="416213"/>
    <lineage>
        <taxon>Bacteria</taxon>
        <taxon>Pseudomonadati</taxon>
        <taxon>Pseudomonadota</taxon>
        <taxon>Betaproteobacteria</taxon>
        <taxon>Ferrovales</taxon>
        <taxon>Ferrovaceae</taxon>
        <taxon>Ferrovum</taxon>
    </lineage>
</organism>
<protein>
    <submittedName>
        <fullName evidence="6">Leucine-, isoleucine-, valine-, threonine-, and alanine-binding protein</fullName>
    </submittedName>
</protein>
<comment type="similarity">
    <text evidence="1">Belongs to the leucine-binding protein family.</text>
</comment>
<dbReference type="Pfam" id="PF13458">
    <property type="entry name" value="Peripla_BP_6"/>
    <property type="match status" value="1"/>
</dbReference>
<dbReference type="PRINTS" id="PR00337">
    <property type="entry name" value="LEUILEVALBP"/>
</dbReference>
<accession>A0A149VWE0</accession>
<evidence type="ECO:0000313" key="7">
    <source>
        <dbReference type="Proteomes" id="UP000075653"/>
    </source>
</evidence>
<evidence type="ECO:0000259" key="5">
    <source>
        <dbReference type="Pfam" id="PF13458"/>
    </source>
</evidence>
<proteinExistence type="inferred from homology"/>
<dbReference type="STRING" id="1789004.FEMY_19350"/>
<keyword evidence="3" id="KW-0732">Signal</keyword>
<evidence type="ECO:0000256" key="1">
    <source>
        <dbReference type="ARBA" id="ARBA00010062"/>
    </source>
</evidence>